<name>A0A1J6IQ65_NICAT</name>
<dbReference type="EMBL" id="MJEQ01037189">
    <property type="protein sequence ID" value="OIT00979.1"/>
    <property type="molecule type" value="Genomic_DNA"/>
</dbReference>
<feature type="non-terminal residue" evidence="2">
    <location>
        <position position="194"/>
    </location>
</feature>
<feature type="domain" description="Retrovirus-related Pol polyprotein from transposon TNT 1-94-like beta-barrel" evidence="1">
    <location>
        <begin position="89"/>
        <end position="170"/>
    </location>
</feature>
<reference evidence="2" key="1">
    <citation type="submission" date="2016-11" db="EMBL/GenBank/DDBJ databases">
        <title>The genome of Nicotiana attenuata.</title>
        <authorList>
            <person name="Xu S."/>
            <person name="Brockmoeller T."/>
            <person name="Gaquerel E."/>
            <person name="Navarro A."/>
            <person name="Kuhl H."/>
            <person name="Gase K."/>
            <person name="Ling Z."/>
            <person name="Zhou W."/>
            <person name="Kreitzer C."/>
            <person name="Stanke M."/>
            <person name="Tang H."/>
            <person name="Lyons E."/>
            <person name="Pandey P."/>
            <person name="Pandey S.P."/>
            <person name="Timmermann B."/>
            <person name="Baldwin I.T."/>
        </authorList>
    </citation>
    <scope>NUCLEOTIDE SEQUENCE [LARGE SCALE GENOMIC DNA]</scope>
    <source>
        <strain evidence="2">UT</strain>
    </source>
</reference>
<dbReference type="Pfam" id="PF22936">
    <property type="entry name" value="Pol_BBD"/>
    <property type="match status" value="1"/>
</dbReference>
<dbReference type="InterPro" id="IPR054722">
    <property type="entry name" value="PolX-like_BBD"/>
</dbReference>
<evidence type="ECO:0000313" key="3">
    <source>
        <dbReference type="Proteomes" id="UP000187609"/>
    </source>
</evidence>
<comment type="caution">
    <text evidence="2">The sequence shown here is derived from an EMBL/GenBank/DDBJ whole genome shotgun (WGS) entry which is preliminary data.</text>
</comment>
<evidence type="ECO:0000313" key="2">
    <source>
        <dbReference type="EMBL" id="OIT00979.1"/>
    </source>
</evidence>
<dbReference type="PANTHER" id="PTHR47592:SF27">
    <property type="entry name" value="OS08G0421700 PROTEIN"/>
    <property type="match status" value="1"/>
</dbReference>
<dbReference type="AlphaFoldDB" id="A0A1J6IQ65"/>
<organism evidence="2 3">
    <name type="scientific">Nicotiana attenuata</name>
    <name type="common">Coyote tobacco</name>
    <dbReference type="NCBI Taxonomy" id="49451"/>
    <lineage>
        <taxon>Eukaryota</taxon>
        <taxon>Viridiplantae</taxon>
        <taxon>Streptophyta</taxon>
        <taxon>Embryophyta</taxon>
        <taxon>Tracheophyta</taxon>
        <taxon>Spermatophyta</taxon>
        <taxon>Magnoliopsida</taxon>
        <taxon>eudicotyledons</taxon>
        <taxon>Gunneridae</taxon>
        <taxon>Pentapetalae</taxon>
        <taxon>asterids</taxon>
        <taxon>lamiids</taxon>
        <taxon>Solanales</taxon>
        <taxon>Solanaceae</taxon>
        <taxon>Nicotianoideae</taxon>
        <taxon>Nicotianeae</taxon>
        <taxon>Nicotiana</taxon>
    </lineage>
</organism>
<proteinExistence type="predicted"/>
<gene>
    <name evidence="2" type="ORF">A4A49_59954</name>
</gene>
<dbReference type="OMA" id="TIMLGES"/>
<dbReference type="PANTHER" id="PTHR47592">
    <property type="entry name" value="PBF68 PROTEIN"/>
    <property type="match status" value="1"/>
</dbReference>
<evidence type="ECO:0000259" key="1">
    <source>
        <dbReference type="Pfam" id="PF22936"/>
    </source>
</evidence>
<sequence>FFYLSLLNVSYVLTEKNPSKVDNSSMNDDELIALQEKIEKYNDDSYKSGHIARFCKFWKRGPTPQANVTEEPLVAVITDINMVENVDGWRADSGANRHVCYDRDLFKVYTPFEEPKTIMLGDSHTTQVLGKGEVELKFTSGRVLTLKDVLYTPSTRKKLMSSFLLNKAGFKQIIKSDQYVIVKKGIFVVKGYAC</sequence>
<keyword evidence="3" id="KW-1185">Reference proteome</keyword>
<feature type="non-terminal residue" evidence="2">
    <location>
        <position position="1"/>
    </location>
</feature>
<accession>A0A1J6IQ65</accession>
<dbReference type="Gramene" id="OIT00979">
    <property type="protein sequence ID" value="OIT00979"/>
    <property type="gene ID" value="A4A49_59954"/>
</dbReference>
<protein>
    <recommendedName>
        <fullName evidence="1">Retrovirus-related Pol polyprotein from transposon TNT 1-94-like beta-barrel domain-containing protein</fullName>
    </recommendedName>
</protein>
<dbReference type="Proteomes" id="UP000187609">
    <property type="component" value="Unassembled WGS sequence"/>
</dbReference>